<dbReference type="AlphaFoldDB" id="A0A0V1FE18"/>
<organism evidence="1 2">
    <name type="scientific">Trichinella pseudospiralis</name>
    <name type="common">Parasitic roundworm</name>
    <dbReference type="NCBI Taxonomy" id="6337"/>
    <lineage>
        <taxon>Eukaryota</taxon>
        <taxon>Metazoa</taxon>
        <taxon>Ecdysozoa</taxon>
        <taxon>Nematoda</taxon>
        <taxon>Enoplea</taxon>
        <taxon>Dorylaimia</taxon>
        <taxon>Trichinellida</taxon>
        <taxon>Trichinellidae</taxon>
        <taxon>Trichinella</taxon>
    </lineage>
</organism>
<reference evidence="1 2" key="1">
    <citation type="submission" date="2015-01" db="EMBL/GenBank/DDBJ databases">
        <title>Evolution of Trichinella species and genotypes.</title>
        <authorList>
            <person name="Korhonen P.K."/>
            <person name="Edoardo P."/>
            <person name="Giuseppe L.R."/>
            <person name="Gasser R.B."/>
        </authorList>
    </citation>
    <scope>NUCLEOTIDE SEQUENCE [LARGE SCALE GENOMIC DNA]</scope>
    <source>
        <strain evidence="1">ISS470</strain>
    </source>
</reference>
<evidence type="ECO:0000313" key="2">
    <source>
        <dbReference type="Proteomes" id="UP000054995"/>
    </source>
</evidence>
<proteinExistence type="predicted"/>
<accession>A0A0V1FE18</accession>
<gene>
    <name evidence="1" type="ORF">T4D_14657</name>
</gene>
<comment type="caution">
    <text evidence="1">The sequence shown here is derived from an EMBL/GenBank/DDBJ whole genome shotgun (WGS) entry which is preliminary data.</text>
</comment>
<sequence length="63" mass="7035">MSRETTEIDAQIKGRTSKGRAVLSWLLAASMTATSRRCALLTRRLLLLARQSVIAAEQCFFVH</sequence>
<protein>
    <submittedName>
        <fullName evidence="1">Uncharacterized protein</fullName>
    </submittedName>
</protein>
<name>A0A0V1FE18_TRIPS</name>
<dbReference type="EMBL" id="JYDT01000119">
    <property type="protein sequence ID" value="KRY84220.1"/>
    <property type="molecule type" value="Genomic_DNA"/>
</dbReference>
<evidence type="ECO:0000313" key="1">
    <source>
        <dbReference type="EMBL" id="KRY84220.1"/>
    </source>
</evidence>
<dbReference type="Proteomes" id="UP000054995">
    <property type="component" value="Unassembled WGS sequence"/>
</dbReference>
<keyword evidence="2" id="KW-1185">Reference proteome</keyword>